<evidence type="ECO:0000313" key="1">
    <source>
        <dbReference type="EMBL" id="EGX57535.1"/>
    </source>
</evidence>
<dbReference type="AlphaFoldDB" id="G2GG34"/>
<proteinExistence type="predicted"/>
<dbReference type="RefSeq" id="WP_007498790.1">
    <property type="nucleotide sequence ID" value="NZ_AGBF01000089.1"/>
</dbReference>
<sequence length="200" mass="22050">MRETPEELNKLQSLLDSSLSGSTAHLRSIVEGRTITAAQLTGVLTGMCTLALSTVTAKGEPRISGADGHFLHGRWHFGTAHNAAKARHLAARPAASVAHMHGEDLGVFTHGTVEELNPEDAETTADWQELLAYLKDFYGDDDAFDWNREVVYYRLNPHWMTVYAALFSRSGTVKRSVQHRCVWPLSCTSSPAGQRNGTTW</sequence>
<dbReference type="EMBL" id="AGBF01000089">
    <property type="protein sequence ID" value="EGX57535.1"/>
    <property type="molecule type" value="Genomic_DNA"/>
</dbReference>
<dbReference type="Proteomes" id="UP000004217">
    <property type="component" value="Unassembled WGS sequence"/>
</dbReference>
<dbReference type="Gene3D" id="2.30.110.10">
    <property type="entry name" value="Electron Transport, Fmn-binding Protein, Chain A"/>
    <property type="match status" value="1"/>
</dbReference>
<protein>
    <submittedName>
        <fullName evidence="1">Pyridoxamine 5'-phosphate oxidase-like FMN-binding protein</fullName>
    </submittedName>
</protein>
<comment type="caution">
    <text evidence="1">The sequence shown here is derived from an EMBL/GenBank/DDBJ whole genome shotgun (WGS) entry which is preliminary data.</text>
</comment>
<evidence type="ECO:0000313" key="2">
    <source>
        <dbReference type="Proteomes" id="UP000004217"/>
    </source>
</evidence>
<gene>
    <name evidence="1" type="ORF">SZN_22461</name>
</gene>
<dbReference type="InterPro" id="IPR012349">
    <property type="entry name" value="Split_barrel_FMN-bd"/>
</dbReference>
<organism evidence="1 2">
    <name type="scientific">Streptomyces zinciresistens K42</name>
    <dbReference type="NCBI Taxonomy" id="700597"/>
    <lineage>
        <taxon>Bacteria</taxon>
        <taxon>Bacillati</taxon>
        <taxon>Actinomycetota</taxon>
        <taxon>Actinomycetes</taxon>
        <taxon>Kitasatosporales</taxon>
        <taxon>Streptomycetaceae</taxon>
        <taxon>Streptomyces</taxon>
    </lineage>
</organism>
<reference evidence="1 2" key="1">
    <citation type="submission" date="2011-08" db="EMBL/GenBank/DDBJ databases">
        <authorList>
            <person name="Lin Y."/>
            <person name="Hao X."/>
            <person name="Johnstone L."/>
            <person name="Miller S.J."/>
            <person name="Wei G."/>
            <person name="Rensing C."/>
        </authorList>
    </citation>
    <scope>NUCLEOTIDE SEQUENCE [LARGE SCALE GENOMIC DNA]</scope>
    <source>
        <strain evidence="1 2">K42</strain>
    </source>
</reference>
<accession>G2GG34</accession>
<dbReference type="SUPFAM" id="SSF50475">
    <property type="entry name" value="FMN-binding split barrel"/>
    <property type="match status" value="1"/>
</dbReference>
<keyword evidence="2" id="KW-1185">Reference proteome</keyword>
<name>G2GG34_9ACTN</name>
<dbReference type="PATRIC" id="fig|700597.3.peg.4411"/>